<dbReference type="AlphaFoldDB" id="A0A7W8MVN1"/>
<dbReference type="EMBL" id="JACHEP010000006">
    <property type="protein sequence ID" value="MBB5324431.1"/>
    <property type="molecule type" value="Genomic_DNA"/>
</dbReference>
<comment type="caution">
    <text evidence="1">The sequence shown here is derived from an EMBL/GenBank/DDBJ whole genome shotgun (WGS) entry which is preliminary data.</text>
</comment>
<organism evidence="1 2">
    <name type="scientific">Anoxybacteroides tepidamans</name>
    <dbReference type="NCBI Taxonomy" id="265948"/>
    <lineage>
        <taxon>Bacteria</taxon>
        <taxon>Bacillati</taxon>
        <taxon>Bacillota</taxon>
        <taxon>Bacilli</taxon>
        <taxon>Bacillales</taxon>
        <taxon>Anoxybacillaceae</taxon>
        <taxon>Anoxybacteroides</taxon>
    </lineage>
</organism>
<dbReference type="Pfam" id="PF10732">
    <property type="entry name" value="DUF2524"/>
    <property type="match status" value="1"/>
</dbReference>
<gene>
    <name evidence="1" type="ORF">HNQ34_001528</name>
</gene>
<name>A0A7W8MVN1_9BACL</name>
<keyword evidence="2" id="KW-1185">Reference proteome</keyword>
<proteinExistence type="predicted"/>
<sequence>MYTLKIENDYFSAGGNKMATRQSVDEFLQHCEDVIRYAKEQYTEAQRQEHYNDEAYTNAQQMLEDAVNNLAHLALSCNAQQREQLHRMRLQLEQLQNDMILLEH</sequence>
<accession>A0A7W8MVN1</accession>
<protein>
    <submittedName>
        <fullName evidence="1">Phage shock protein A</fullName>
    </submittedName>
</protein>
<dbReference type="InterPro" id="IPR019668">
    <property type="entry name" value="Uncharacterised_YtzC"/>
</dbReference>
<evidence type="ECO:0000313" key="2">
    <source>
        <dbReference type="Proteomes" id="UP000520011"/>
    </source>
</evidence>
<reference evidence="1 2" key="1">
    <citation type="submission" date="2020-08" db="EMBL/GenBank/DDBJ databases">
        <title>Genomic Encyclopedia of Type Strains, Phase IV (KMG-IV): sequencing the most valuable type-strain genomes for metagenomic binning, comparative biology and taxonomic classification.</title>
        <authorList>
            <person name="Goeker M."/>
        </authorList>
    </citation>
    <scope>NUCLEOTIDE SEQUENCE [LARGE SCALE GENOMIC DNA]</scope>
    <source>
        <strain evidence="1 2">DSM 16325</strain>
    </source>
</reference>
<dbReference type="Proteomes" id="UP000520011">
    <property type="component" value="Unassembled WGS sequence"/>
</dbReference>
<evidence type="ECO:0000313" key="1">
    <source>
        <dbReference type="EMBL" id="MBB5324431.1"/>
    </source>
</evidence>